<reference evidence="11 12" key="1">
    <citation type="journal article" date="2018" name="Genome Biol. Evol.">
        <title>Multiple Roots of Fruiting Body Formation in Amoebozoa.</title>
        <authorList>
            <person name="Hillmann F."/>
            <person name="Forbes G."/>
            <person name="Novohradska S."/>
            <person name="Ferling I."/>
            <person name="Riege K."/>
            <person name="Groth M."/>
            <person name="Westermann M."/>
            <person name="Marz M."/>
            <person name="Spaller T."/>
            <person name="Winckler T."/>
            <person name="Schaap P."/>
            <person name="Glockner G."/>
        </authorList>
    </citation>
    <scope>NUCLEOTIDE SEQUENCE [LARGE SCALE GENOMIC DNA]</scope>
    <source>
        <strain evidence="11 12">Jena</strain>
    </source>
</reference>
<dbReference type="Pfam" id="PF00225">
    <property type="entry name" value="Kinesin"/>
    <property type="match status" value="1"/>
</dbReference>
<dbReference type="Proteomes" id="UP000241769">
    <property type="component" value="Unassembled WGS sequence"/>
</dbReference>
<keyword evidence="2 8" id="KW-0493">Microtubule</keyword>
<dbReference type="GO" id="GO:0005874">
    <property type="term" value="C:microtubule"/>
    <property type="evidence" value="ECO:0007669"/>
    <property type="project" value="UniProtKB-KW"/>
</dbReference>
<dbReference type="InterPro" id="IPR001752">
    <property type="entry name" value="Kinesin_motor_dom"/>
</dbReference>
<dbReference type="Gene3D" id="3.40.850.10">
    <property type="entry name" value="Kinesin motor domain"/>
    <property type="match status" value="1"/>
</dbReference>
<dbReference type="SUPFAM" id="SSF52540">
    <property type="entry name" value="P-loop containing nucleoside triphosphate hydrolases"/>
    <property type="match status" value="1"/>
</dbReference>
<feature type="region of interest" description="Disordered" evidence="9">
    <location>
        <begin position="678"/>
        <end position="721"/>
    </location>
</feature>
<dbReference type="PROSITE" id="PS00411">
    <property type="entry name" value="KINESIN_MOTOR_1"/>
    <property type="match status" value="1"/>
</dbReference>
<dbReference type="SMART" id="SM00129">
    <property type="entry name" value="KISc"/>
    <property type="match status" value="1"/>
</dbReference>
<keyword evidence="6 7" id="KW-0505">Motor protein</keyword>
<dbReference type="PROSITE" id="PS50067">
    <property type="entry name" value="KINESIN_MOTOR_2"/>
    <property type="match status" value="1"/>
</dbReference>
<evidence type="ECO:0000256" key="9">
    <source>
        <dbReference type="SAM" id="MobiDB-lite"/>
    </source>
</evidence>
<feature type="compositionally biased region" description="Polar residues" evidence="9">
    <location>
        <begin position="561"/>
        <end position="570"/>
    </location>
</feature>
<dbReference type="STRING" id="1890364.A0A2P6MV13"/>
<keyword evidence="12" id="KW-1185">Reference proteome</keyword>
<evidence type="ECO:0000256" key="5">
    <source>
        <dbReference type="ARBA" id="ARBA00023054"/>
    </source>
</evidence>
<dbReference type="GO" id="GO:0008017">
    <property type="term" value="F:microtubule binding"/>
    <property type="evidence" value="ECO:0007669"/>
    <property type="project" value="InterPro"/>
</dbReference>
<keyword evidence="4 7" id="KW-0067">ATP-binding</keyword>
<feature type="binding site" evidence="7">
    <location>
        <begin position="115"/>
        <end position="122"/>
    </location>
    <ligand>
        <name>ATP</name>
        <dbReference type="ChEBI" id="CHEBI:30616"/>
    </ligand>
</feature>
<dbReference type="InterPro" id="IPR027640">
    <property type="entry name" value="Kinesin-like_fam"/>
</dbReference>
<dbReference type="GO" id="GO:0003777">
    <property type="term" value="F:microtubule motor activity"/>
    <property type="evidence" value="ECO:0007669"/>
    <property type="project" value="InterPro"/>
</dbReference>
<keyword evidence="5" id="KW-0175">Coiled coil</keyword>
<feature type="domain" description="Kinesin motor" evidence="10">
    <location>
        <begin position="42"/>
        <end position="369"/>
    </location>
</feature>
<organism evidence="11 12">
    <name type="scientific">Planoprotostelium fungivorum</name>
    <dbReference type="NCBI Taxonomy" id="1890364"/>
    <lineage>
        <taxon>Eukaryota</taxon>
        <taxon>Amoebozoa</taxon>
        <taxon>Evosea</taxon>
        <taxon>Variosea</taxon>
        <taxon>Cavosteliida</taxon>
        <taxon>Cavosteliaceae</taxon>
        <taxon>Planoprotostelium</taxon>
    </lineage>
</organism>
<keyword evidence="1" id="KW-0813">Transport</keyword>
<evidence type="ECO:0000256" key="1">
    <source>
        <dbReference type="ARBA" id="ARBA00022448"/>
    </source>
</evidence>
<evidence type="ECO:0000313" key="12">
    <source>
        <dbReference type="Proteomes" id="UP000241769"/>
    </source>
</evidence>
<dbReference type="InterPro" id="IPR019821">
    <property type="entry name" value="Kinesin_motor_CS"/>
</dbReference>
<dbReference type="InParanoid" id="A0A2P6MV13"/>
<dbReference type="EMBL" id="MDYQ01000378">
    <property type="protein sequence ID" value="PRP75558.1"/>
    <property type="molecule type" value="Genomic_DNA"/>
</dbReference>
<dbReference type="FunFam" id="3.40.850.10:FF:000282">
    <property type="entry name" value="Kinesin-like protein"/>
    <property type="match status" value="1"/>
</dbReference>
<feature type="region of interest" description="Disordered" evidence="9">
    <location>
        <begin position="614"/>
        <end position="643"/>
    </location>
</feature>
<name>A0A2P6MV13_9EUKA</name>
<evidence type="ECO:0000259" key="10">
    <source>
        <dbReference type="PROSITE" id="PS50067"/>
    </source>
</evidence>
<sequence length="721" mass="78600">MTALAQSSEYTVGAIDTGNPNLMGQTHECQGKLFRCTSADSPDEHVLIFDPPSASTPSRAGRVPRILSKKPRDYRYAFDYVFNEYTPGQDVYEKTVKHLIEPVMDGFNATVFAYGATGSGKTHTMIGHGNGEGVMYLTMRDIFEAVEATSHEKKASITISYLEIYNETIRDLLVPESPPLMLCESEAGATVAGLTEKNPQNAEDVMALLEYGGDVILRLSLTCIGFNRRQSPTEANARSSRSHAILQVTVNVTDRTGNVSGVIRTSKLSLIDLAGSERASVSNNRGERLKEGANINKSLLALGNCINSLGENYKKGSHVPYRNSKLTRLLKDSLGGNCRTVMIAAISPSSLSQEDTLNTLKYANRAKNIKTNVTKNVQNVDYHVGKYTQIISELREEVSELKAKLSTVGDPAQNSQLEIHYASLFYLAQIQHRALVENGLESNELRSGYLLAVDTFNRHREERTHRLEQNHPTNTNHPTGTHHEEPKIKGSAIITAQLETSLRSISAYFPPSSVPAASLSEGPTVPNPTPTTQRTNHLHITKSEGNGISHAIHNRGAVIIPNSSGPQGNPQRVVKKKPSPTGPARTDAQKRATINLSVQSVPKRTPLRSVSVMGLASEPRPPTVPPVRKSVDRQRMRPAPPPLEVRPAVKEVSSDAVQASPSKKSSLWAIPTLKLLGRKEKEEKVSSTPAPVGRARSHTLATPRVMSPLDNFSVSVPRGGQ</sequence>
<dbReference type="AlphaFoldDB" id="A0A2P6MV13"/>
<dbReference type="GO" id="GO:0005524">
    <property type="term" value="F:ATP binding"/>
    <property type="evidence" value="ECO:0007669"/>
    <property type="project" value="UniProtKB-UniRule"/>
</dbReference>
<dbReference type="PRINTS" id="PR00380">
    <property type="entry name" value="KINESINHEAVY"/>
</dbReference>
<keyword evidence="3 7" id="KW-0547">Nucleotide-binding</keyword>
<feature type="region of interest" description="Disordered" evidence="9">
    <location>
        <begin position="558"/>
        <end position="589"/>
    </location>
</feature>
<dbReference type="GO" id="GO:0007018">
    <property type="term" value="P:microtubule-based movement"/>
    <property type="evidence" value="ECO:0007669"/>
    <property type="project" value="InterPro"/>
</dbReference>
<protein>
    <recommendedName>
        <fullName evidence="8">Kinesin-like protein</fullName>
    </recommendedName>
</protein>
<evidence type="ECO:0000256" key="6">
    <source>
        <dbReference type="ARBA" id="ARBA00023175"/>
    </source>
</evidence>
<comment type="similarity">
    <text evidence="7 8">Belongs to the TRAFAC class myosin-kinesin ATPase superfamily. Kinesin family.</text>
</comment>
<evidence type="ECO:0000313" key="11">
    <source>
        <dbReference type="EMBL" id="PRP75558.1"/>
    </source>
</evidence>
<dbReference type="OrthoDB" id="3176171at2759"/>
<dbReference type="InterPro" id="IPR036961">
    <property type="entry name" value="Kinesin_motor_dom_sf"/>
</dbReference>
<accession>A0A2P6MV13</accession>
<gene>
    <name evidence="11" type="ORF">PROFUN_09044</name>
</gene>
<dbReference type="PANTHER" id="PTHR47968:SF13">
    <property type="entry name" value="KINESIN-LIKE PROTEIN KIF19 ISOFORM X1"/>
    <property type="match status" value="1"/>
</dbReference>
<feature type="region of interest" description="Disordered" evidence="9">
    <location>
        <begin position="516"/>
        <end position="535"/>
    </location>
</feature>
<evidence type="ECO:0000256" key="3">
    <source>
        <dbReference type="ARBA" id="ARBA00022741"/>
    </source>
</evidence>
<feature type="compositionally biased region" description="Low complexity" evidence="9">
    <location>
        <begin position="470"/>
        <end position="479"/>
    </location>
</feature>
<evidence type="ECO:0000256" key="8">
    <source>
        <dbReference type="RuleBase" id="RU000394"/>
    </source>
</evidence>
<proteinExistence type="inferred from homology"/>
<dbReference type="InterPro" id="IPR027417">
    <property type="entry name" value="P-loop_NTPase"/>
</dbReference>
<evidence type="ECO:0000256" key="7">
    <source>
        <dbReference type="PROSITE-ProRule" id="PRU00283"/>
    </source>
</evidence>
<feature type="region of interest" description="Disordered" evidence="9">
    <location>
        <begin position="462"/>
        <end position="487"/>
    </location>
</feature>
<dbReference type="PANTHER" id="PTHR47968">
    <property type="entry name" value="CENTROMERE PROTEIN E"/>
    <property type="match status" value="1"/>
</dbReference>
<evidence type="ECO:0000256" key="4">
    <source>
        <dbReference type="ARBA" id="ARBA00022840"/>
    </source>
</evidence>
<comment type="caution">
    <text evidence="11">The sequence shown here is derived from an EMBL/GenBank/DDBJ whole genome shotgun (WGS) entry which is preliminary data.</text>
</comment>
<evidence type="ECO:0000256" key="2">
    <source>
        <dbReference type="ARBA" id="ARBA00022701"/>
    </source>
</evidence>